<organism evidence="2 3">
    <name type="scientific">Leptotrichia trevisanii</name>
    <dbReference type="NCBI Taxonomy" id="109328"/>
    <lineage>
        <taxon>Bacteria</taxon>
        <taxon>Fusobacteriati</taxon>
        <taxon>Fusobacteriota</taxon>
        <taxon>Fusobacteriia</taxon>
        <taxon>Fusobacteriales</taxon>
        <taxon>Leptotrichiaceae</taxon>
        <taxon>Leptotrichia</taxon>
    </lineage>
</organism>
<evidence type="ECO:0000313" key="3">
    <source>
        <dbReference type="Proteomes" id="UP000321378"/>
    </source>
</evidence>
<dbReference type="GO" id="GO:0003677">
    <property type="term" value="F:DNA binding"/>
    <property type="evidence" value="ECO:0007669"/>
    <property type="project" value="InterPro"/>
</dbReference>
<dbReference type="Proteomes" id="UP000321378">
    <property type="component" value="Chromosome"/>
</dbReference>
<proteinExistence type="predicted"/>
<dbReference type="RefSeq" id="WP_146996897.1">
    <property type="nucleotide sequence ID" value="NZ_AP019840.1"/>
</dbReference>
<protein>
    <recommendedName>
        <fullName evidence="1">DNA methylase adenine-specific domain-containing protein</fullName>
    </recommendedName>
</protein>
<name>A0A510KLK1_9FUSO</name>
<accession>A0A510KLK1</accession>
<dbReference type="InterPro" id="IPR029063">
    <property type="entry name" value="SAM-dependent_MTases_sf"/>
</dbReference>
<evidence type="ECO:0000259" key="1">
    <source>
        <dbReference type="Pfam" id="PF02384"/>
    </source>
</evidence>
<dbReference type="EMBL" id="AP019840">
    <property type="protein sequence ID" value="BBM52546.1"/>
    <property type="molecule type" value="Genomic_DNA"/>
</dbReference>
<feature type="domain" description="DNA methylase adenine-specific" evidence="1">
    <location>
        <begin position="80"/>
        <end position="186"/>
    </location>
</feature>
<reference evidence="2 3" key="1">
    <citation type="submission" date="2019-07" db="EMBL/GenBank/DDBJ databases">
        <title>Complete Genome Sequence of Leptotrichia trevisanii Strain JMUB3935.</title>
        <authorList>
            <person name="Watanabe S."/>
            <person name="Cui L."/>
        </authorList>
    </citation>
    <scope>NUCLEOTIDE SEQUENCE [LARGE SCALE GENOMIC DNA]</scope>
    <source>
        <strain evidence="2 3">JMUB3935</strain>
    </source>
</reference>
<dbReference type="Gene3D" id="3.40.50.150">
    <property type="entry name" value="Vaccinia Virus protein VP39"/>
    <property type="match status" value="1"/>
</dbReference>
<dbReference type="Pfam" id="PF02384">
    <property type="entry name" value="N6_Mtase"/>
    <property type="match status" value="1"/>
</dbReference>
<dbReference type="InterPro" id="IPR003356">
    <property type="entry name" value="DNA_methylase_A-5"/>
</dbReference>
<sequence length="234" mass="26103">MVEKELLIKKLQDIAITQGVYRSFSDFCNLSAAAISSSCGNKEMETRYLDLAKQYDKDTLKKYMECFAILAIVIEKEPDKDILGELYMAMGISAGKMGQFFTSQHIADMCAKLSYNRKEVIKEVCEKGVIIVSEPCVGGGSMVLGFAKAIKDLGFNPQKIVFFECNDIDPLCVNMSYIQLALNGLKAVVTRGSGLNGEVIDRHITPAILKSEEFGTFPMRVERYGNKIEQMKIF</sequence>
<dbReference type="GO" id="GO:0008170">
    <property type="term" value="F:N-methyltransferase activity"/>
    <property type="evidence" value="ECO:0007669"/>
    <property type="project" value="InterPro"/>
</dbReference>
<dbReference type="SUPFAM" id="SSF53335">
    <property type="entry name" value="S-adenosyl-L-methionine-dependent methyltransferases"/>
    <property type="match status" value="1"/>
</dbReference>
<dbReference type="AlphaFoldDB" id="A0A510KLK1"/>
<evidence type="ECO:0000313" key="2">
    <source>
        <dbReference type="EMBL" id="BBM52546.1"/>
    </source>
</evidence>
<gene>
    <name evidence="2" type="ORF">JMUB3935_1525</name>
</gene>